<dbReference type="eggNOG" id="ENOG5032R61">
    <property type="taxonomic scope" value="Bacteria"/>
</dbReference>
<reference evidence="1 2" key="1">
    <citation type="journal article" date="2009" name="Stand. Genomic Sci.">
        <title>Complete genome sequence of Catenulispora acidiphila type strain (ID 139908).</title>
        <authorList>
            <person name="Copeland A."/>
            <person name="Lapidus A."/>
            <person name="Glavina Del Rio T."/>
            <person name="Nolan M."/>
            <person name="Lucas S."/>
            <person name="Chen F."/>
            <person name="Tice H."/>
            <person name="Cheng J.F."/>
            <person name="Bruce D."/>
            <person name="Goodwin L."/>
            <person name="Pitluck S."/>
            <person name="Mikhailova N."/>
            <person name="Pati A."/>
            <person name="Ivanova N."/>
            <person name="Mavromatis K."/>
            <person name="Chen A."/>
            <person name="Palaniappan K."/>
            <person name="Chain P."/>
            <person name="Land M."/>
            <person name="Hauser L."/>
            <person name="Chang Y.J."/>
            <person name="Jeffries C.D."/>
            <person name="Chertkov O."/>
            <person name="Brettin T."/>
            <person name="Detter J.C."/>
            <person name="Han C."/>
            <person name="Ali Z."/>
            <person name="Tindall B.J."/>
            <person name="Goker M."/>
            <person name="Bristow J."/>
            <person name="Eisen J.A."/>
            <person name="Markowitz V."/>
            <person name="Hugenholtz P."/>
            <person name="Kyrpides N.C."/>
            <person name="Klenk H.P."/>
        </authorList>
    </citation>
    <scope>NUCLEOTIDE SEQUENCE [LARGE SCALE GENOMIC DNA]</scope>
    <source>
        <strain evidence="2">DSM 44928 / JCM 14897 / NBRC 102108 / NRRL B-24433 / ID139908</strain>
    </source>
</reference>
<dbReference type="AlphaFoldDB" id="C7QBS7"/>
<dbReference type="OrthoDB" id="3472120at2"/>
<dbReference type="Proteomes" id="UP000000851">
    <property type="component" value="Chromosome"/>
</dbReference>
<evidence type="ECO:0000313" key="1">
    <source>
        <dbReference type="EMBL" id="ACU72546.1"/>
    </source>
</evidence>
<dbReference type="InParanoid" id="C7QBS7"/>
<dbReference type="STRING" id="479433.Caci_3644"/>
<sequence length="91" mass="10335">MRKAHGWTADDVRGHLDIGEWEFALAMLVDVSDQNSQSVRYRQLLAEVADLLRLDRSVAWCHWRAYEAVNGVISTDLALAAPEGGGRQWRR</sequence>
<gene>
    <name evidence="1" type="ordered locus">Caci_3644</name>
</gene>
<dbReference type="KEGG" id="cai:Caci_3644"/>
<name>C7QBS7_CATAD</name>
<dbReference type="EMBL" id="CP001700">
    <property type="protein sequence ID" value="ACU72546.1"/>
    <property type="molecule type" value="Genomic_DNA"/>
</dbReference>
<proteinExistence type="predicted"/>
<dbReference type="HOGENOM" id="CLU_2421564_0_0_11"/>
<organism evidence="1 2">
    <name type="scientific">Catenulispora acidiphila (strain DSM 44928 / JCM 14897 / NBRC 102108 / NRRL B-24433 / ID139908)</name>
    <dbReference type="NCBI Taxonomy" id="479433"/>
    <lineage>
        <taxon>Bacteria</taxon>
        <taxon>Bacillati</taxon>
        <taxon>Actinomycetota</taxon>
        <taxon>Actinomycetes</taxon>
        <taxon>Catenulisporales</taxon>
        <taxon>Catenulisporaceae</taxon>
        <taxon>Catenulispora</taxon>
    </lineage>
</organism>
<accession>C7QBS7</accession>
<dbReference type="RefSeq" id="WP_015792275.1">
    <property type="nucleotide sequence ID" value="NC_013131.1"/>
</dbReference>
<protein>
    <submittedName>
        <fullName evidence="1">Uncharacterized protein</fullName>
    </submittedName>
</protein>
<keyword evidence="2" id="KW-1185">Reference proteome</keyword>
<evidence type="ECO:0000313" key="2">
    <source>
        <dbReference type="Proteomes" id="UP000000851"/>
    </source>
</evidence>